<dbReference type="EMBL" id="JASBAN010000001">
    <property type="protein sequence ID" value="MDI2112115.1"/>
    <property type="molecule type" value="Genomic_DNA"/>
</dbReference>
<evidence type="ECO:0000313" key="1">
    <source>
        <dbReference type="EMBL" id="MDI2112115.1"/>
    </source>
</evidence>
<dbReference type="RefSeq" id="WP_281461788.1">
    <property type="nucleotide sequence ID" value="NZ_JASBAN010000001.1"/>
</dbReference>
<gene>
    <name evidence="1" type="ORF">QJV33_02225</name>
</gene>
<comment type="caution">
    <text evidence="1">The sequence shown here is derived from an EMBL/GenBank/DDBJ whole genome shotgun (WGS) entry which is preliminary data.</text>
</comment>
<accession>A0ABT6Q5E1</accession>
<sequence length="271" mass="31915">MEKMGFKYSWGKFYWDAWLNDINLQSCDLAAQGLWINLIAIMHKSDQIGYLVINGRPMTAVDIAKRVGIRKDRTERLLQKLIDNDVCSVTEEGVLYCRRIVREQKRRNQNTNYNDFELRYKKNDNQLKNKKISSGYRDKNQGEQNVINFSSLYENITNEIQNIDILSNMEPTKGDIKGKDENFYGASGSRLPSNWYPDAQCRQFAFDLDLCPETLAEDFRDYWHAKVGKEAIKMDWSAAWRRWCRIANQWRKTTSKLTDEKKKNLELCSTF</sequence>
<reference evidence="1" key="1">
    <citation type="submission" date="2023-05" db="EMBL/GenBank/DDBJ databases">
        <title>Whole genome sequence of Commensalibacter sp.</title>
        <authorList>
            <person name="Charoenyingcharoen P."/>
            <person name="Yukphan P."/>
        </authorList>
    </citation>
    <scope>NUCLEOTIDE SEQUENCE</scope>
    <source>
        <strain evidence="1">TBRC 10068</strain>
    </source>
</reference>
<name>A0ABT6Q5E1_9PROT</name>
<evidence type="ECO:0008006" key="3">
    <source>
        <dbReference type="Google" id="ProtNLM"/>
    </source>
</evidence>
<dbReference type="Proteomes" id="UP001431775">
    <property type="component" value="Unassembled WGS sequence"/>
</dbReference>
<protein>
    <recommendedName>
        <fullName evidence="3">DnaT DNA-binding domain-containing protein</fullName>
    </recommendedName>
</protein>
<keyword evidence="2" id="KW-1185">Reference proteome</keyword>
<organism evidence="1 2">
    <name type="scientific">Commensalibacter nepenthis</name>
    <dbReference type="NCBI Taxonomy" id="3043872"/>
    <lineage>
        <taxon>Bacteria</taxon>
        <taxon>Pseudomonadati</taxon>
        <taxon>Pseudomonadota</taxon>
        <taxon>Alphaproteobacteria</taxon>
        <taxon>Acetobacterales</taxon>
        <taxon>Acetobacteraceae</taxon>
    </lineage>
</organism>
<evidence type="ECO:0000313" key="2">
    <source>
        <dbReference type="Proteomes" id="UP001431775"/>
    </source>
</evidence>
<proteinExistence type="predicted"/>